<keyword evidence="4" id="KW-0572">Peptidoglycan-anchor</keyword>
<protein>
    <recommendedName>
        <fullName evidence="7">Gram-positive cocci surface proteins LPxTG domain-containing protein</fullName>
    </recommendedName>
</protein>
<name>A0A2J6NL77_9LACO</name>
<feature type="transmembrane region" description="Helical" evidence="6">
    <location>
        <begin position="27"/>
        <end position="44"/>
    </location>
</feature>
<feature type="domain" description="Gram-positive cocci surface proteins LPxTG" evidence="7">
    <location>
        <begin position="4197"/>
        <end position="4230"/>
    </location>
</feature>
<dbReference type="OrthoDB" id="2330101at2"/>
<feature type="compositionally biased region" description="Polar residues" evidence="5">
    <location>
        <begin position="119"/>
        <end position="144"/>
    </location>
</feature>
<feature type="region of interest" description="Disordered" evidence="5">
    <location>
        <begin position="89"/>
        <end position="144"/>
    </location>
</feature>
<evidence type="ECO:0000313" key="8">
    <source>
        <dbReference type="EMBL" id="PMB82092.1"/>
    </source>
</evidence>
<dbReference type="PROSITE" id="PS50847">
    <property type="entry name" value="GRAM_POS_ANCHORING"/>
    <property type="match status" value="1"/>
</dbReference>
<evidence type="ECO:0000256" key="1">
    <source>
        <dbReference type="ARBA" id="ARBA00022512"/>
    </source>
</evidence>
<feature type="compositionally biased region" description="Polar residues" evidence="5">
    <location>
        <begin position="4168"/>
        <end position="4202"/>
    </location>
</feature>
<evidence type="ECO:0000256" key="3">
    <source>
        <dbReference type="ARBA" id="ARBA00022729"/>
    </source>
</evidence>
<keyword evidence="6" id="KW-0472">Membrane</keyword>
<proteinExistence type="predicted"/>
<reference evidence="8 9" key="1">
    <citation type="submission" date="2017-09" db="EMBL/GenBank/DDBJ databases">
        <title>Bacterial strain isolated from the female urinary microbiota.</title>
        <authorList>
            <person name="Thomas-White K."/>
            <person name="Kumar N."/>
            <person name="Forster S."/>
            <person name="Putonti C."/>
            <person name="Lawley T."/>
            <person name="Wolfe A.J."/>
        </authorList>
    </citation>
    <scope>NUCLEOTIDE SEQUENCE [LARGE SCALE GENOMIC DNA]</scope>
    <source>
        <strain evidence="8 9">UMB0683</strain>
    </source>
</reference>
<feature type="region of interest" description="Disordered" evidence="5">
    <location>
        <begin position="4104"/>
        <end position="4202"/>
    </location>
</feature>
<evidence type="ECO:0000313" key="9">
    <source>
        <dbReference type="Proteomes" id="UP000239920"/>
    </source>
</evidence>
<evidence type="ECO:0000256" key="2">
    <source>
        <dbReference type="ARBA" id="ARBA00022525"/>
    </source>
</evidence>
<organism evidence="8 9">
    <name type="scientific">Limosilactobacillus pontis</name>
    <dbReference type="NCBI Taxonomy" id="35787"/>
    <lineage>
        <taxon>Bacteria</taxon>
        <taxon>Bacillati</taxon>
        <taxon>Bacillota</taxon>
        <taxon>Bacilli</taxon>
        <taxon>Lactobacillales</taxon>
        <taxon>Lactobacillaceae</taxon>
        <taxon>Limosilactobacillus</taxon>
    </lineage>
</organism>
<evidence type="ECO:0000256" key="6">
    <source>
        <dbReference type="SAM" id="Phobius"/>
    </source>
</evidence>
<dbReference type="Pfam" id="PF17965">
    <property type="entry name" value="MucBP_2"/>
    <property type="match status" value="8"/>
</dbReference>
<dbReference type="InterPro" id="IPR019931">
    <property type="entry name" value="LPXTG_anchor"/>
</dbReference>
<evidence type="ECO:0000256" key="5">
    <source>
        <dbReference type="SAM" id="MobiDB-lite"/>
    </source>
</evidence>
<dbReference type="Gene3D" id="2.60.40.4300">
    <property type="match status" value="18"/>
</dbReference>
<feature type="compositionally biased region" description="Low complexity" evidence="5">
    <location>
        <begin position="4104"/>
        <end position="4167"/>
    </location>
</feature>
<feature type="compositionally biased region" description="Low complexity" evidence="5">
    <location>
        <begin position="96"/>
        <end position="118"/>
    </location>
</feature>
<accession>A0A2J6NL77</accession>
<dbReference type="InterPro" id="IPR041558">
    <property type="entry name" value="MucBP_2"/>
</dbReference>
<dbReference type="Proteomes" id="UP000239920">
    <property type="component" value="Unassembled WGS sequence"/>
</dbReference>
<keyword evidence="6" id="KW-1133">Transmembrane helix</keyword>
<dbReference type="InterPro" id="IPR041495">
    <property type="entry name" value="Mub_B2"/>
</dbReference>
<sequence>MVSKNNHAMKQAQIAEREVPHYGLRKLGIGVVSVLLGTTMYFGANNMIADAATIDDNGSTTSDAAKTTASQPAVTNSVVPLHTDVATHNSAASQPATSDANTTTSSSSADSTNTVASNQVNQPVVAQDQSERSTTPSDPTTNAGSVILYSYNEGTAYQGENYIKIPYKYNAATGKYDVIKLDPHSNQILNNKDWQLTSTTDNPGEIIYRNNHNQVISSFDPNTLVDKSANTAVFVDISGDGMGKSINSFQQQLDKHPIKLTDGMWTDQYQINDSNAYLLTAGPLSINGPAELMQAQTKAGMSYSYPKDNFVFNNLPKDYYKPFVNLGTLSTGDGVKLKADGTYDLSGLPNDETVNLYVDPINHSGDLLNEEQLQHVVNLMADAAQGKKAQWVQVSSGNDTGQEEFVNLTTNEKVAIDSDDLLSSYFGNRVVKTSDSADETLNKIADPSLYNGVYECSSQVLPIFGYSQTGQRDYNKPVALVGIYPTYDGKVLLASRMIDPNYQGQLDSIWSYVVGGSSDGSIGFLYMPVVNEHTTGQVKFVDVTDPQKPQPLKVDNLNGMVGTMMDLSTAQKQLDDYLSTKGGGYILADDNSAINRNSQIISKEFTDQVEKNVITINLMHLQKATLKYVDDSEGGQPIDYGYYDEDGLQGKAGQAITFTTNPVKTIALLKKRHYVFASASGNAVKLKPGVDDKAGLNDYIIANYNTATDDVQNIVIHMKHAYDTVSKSKTVKETINYLYAGSKWPAASVYHAKDITFTGTQSKDEVTGETVGDIKWTPTTSDFQNVESPKIKGYTADQLQAGAITVNPDSQNVVINVYYKADQQPLTYTVIDDTTGKTLEDHQDLAKGDTNSLIPNSVASKYDQIRNGWIAKGYQLDLNEANGLGYDFLPDNFGTGAQNVTVYLIHGQKTVPAKDTADITETIHYVYGNGPKKGQPAAKDYEKTYHFTATEIVDAITGDPILINGQPQLTWSSDQHADAVESPVAYDRNYTPEQIMVPGQLISHDSQPIKITVYYYVGDQNVHVHYIDVNNVPAGKNGYQPTDGNELINHEQNLKGEAGDHYSNTLWNYAGAGYQLAQDPDPAAKHGTFDDDSQSDQDYYVYLTHKLDDVTSTKQVRETINYLYKNNNQIAAPAHHAKAISFTGTQSKDEVTDEMVGDIKWTPATSDFQNVESPQITGYTADQLQAGATTVNPDSQDVIINVYYSADQQPLTYTVVDDTADKTLVNSQNLANGDTNSLIPNSVAFKYDQIRNSWLNKGYQLDTTKVNGLGYDLLPDNFGTGAQNVTIYLVHGQKTVPVKDTTAGDATQTITYIYGNGPKEGQTAAPTKATTYHFTATEIVDAVTGDPILKDGQPQLTWSPTQLTDVVTTPAATDTNYTPDQTNIPAERINHGDKLNHVVRYYIGNQNVHVHYIDVNNVPAGKNGYQPTDGNELINHEQNLKGEAGESYTNALWNYAGAGYQLAQALDPATKHGTFDDDSQMDQNYYVYLTHKLDDVTSTKQVGETINYLYKNNNQIAAPAHHAQAINFTGTQSKDEVTGEMVGDIKWTPATSDFQNVESPQITGYEADQLQAGATTVKPTSQDVVINVYYSADQQPLTYTVIDDTTGKTLEDRQELAKGDTNSLIPNSVASKYDQIRNSWLNKGYQLDTTKVNGLGYDFLPDNFGTDAQNVTIYLVHGQKTVPVKDTTAGDATQTITYVYGNGPKEGQTAAPTKATTYHFTATEIVDAVTGEPILKDGQPQVTWSPTQLTDAVTTPAAEDTSYTPDQTSVPAERINHGDKLTHVVRYYVGDQNVHVHYIDVNNVPAGKNGYQPTDGNELANHLQSLRGAAGESYTNALWNYASAGYELAQALDPAVKHGTFDDDSQMDQNYYVYLKHGLDNVKTTKTVKETINYLYADSNRLAAPSYQAHDITFTGTQSKDKVTGEMVGDIKWTPAKGNFQDVTSPQITGYTADHAKAGAKTVMPTSQNVVINVYYKADQQPLTYTVIDDTTGKTLEDHQDLAKGDTNSLIPNSVVFKYDQIRNSWLNKGYQLDTTKVNGLGYDFLPDNFGTDAQNVTIYLVHGQKTVPVKDTTAGDATQTITYVYGNGPKEGQSAAPTKATTYHFTATEIVDAVTGEPILKDGQPQLTWSPTQLTDAITTPAAEDTNYVPDQTSVPAERINHGDKLTHVVHYYVGNQNVHVHYIDVNNIKAGKKGYQPTDGNELINHEQNLKGEAGESYTNTLWNYAGAGYQLAQALDPATKHGTFDDDSQTDQDYYVYLTHELDKVPTTKTVNETINYLYTDSDRPAAPSYQAPAITFTGSQHKDKVTGDLIGDITWESANDKFKDVASPKITGYTADQLQAGAVTVTPKSQDVVINVYYSADQQPLTYTVIDDTTGKTLEDHQGLAKGNTNSLIPNSVASKYDQIRNIWLAKGYRLDLSKANGLGYDFLPDNFGTGAQNVTVYLIHGQKTAPAKDTADITEIIHYVYGNGPKKGQPAAKDYEKTYHFTATEIVDAITGDPILKDGQPQLTWSADQHTDAVESPVAYDRNYTPEQTMVPGQLISHNSQPIEIIIPYYVGNQNVHIHYIDVNGVKVGTGSYQSTDGVELTNHEQNLKGEAGDHYSNTLWNYVGSNYKLAQALDPATEQGTFDDDSQTDQDYYVYLTHELDKVTTTKQVGETINYLYKSNSQVAAPAYHAKDITFTGTQSKDEVTGKMVGDIKWTPTTSDFQDVASPKIKGYTADKLQAGAASVNPDSQDVVINVYYKADQQPLTYTVVDDMTGKTLEDHQDLAKGDTNSLIPGSITTEYEQIRNNWINKGYQLDTAKASGLGYDILPNTFGTAPQNVTIYLIHGQKTAPAKDTADITETIHYVYGNGPKKGQLAAKNYEKTYHFTATEIVDAITGDPILKDGQPQLTWSPDQHTDVVESPTAYDRDYVPKQTIVPGQLISHNSQPIEIIIPYFVGSQNVHIHYIDVNGIKAGKNGYQPTDGNELTNHLQSLKGEAGESYTNTLWNYAGSSYKLAQALDPAAEQGTFDDDSQIDQDYYVYLKHELDNVTTTKTVEEIISYLYADSNRPAAPSQVHNITFTGTQHHDKVTDKRVGNIKWTPANGNFQDVVSPKITGYTADHTKAGAATVTPASRNIVINVYYKADQQPLTYTVIDDTIGKTLEDHQDLAKGNTNSLIPNSVASKYDQIRNGWLAKGYQLDTTKANGLGYDFLPDNFSIGAQNVTVYLVHGQKTVPVKDATAGNATQTITYIYGNGPKKGQTAAPTKATTYHFTATEIVDAVTGKPILKDGQPQVTWSPTQLTDVVTTPTAEDTNYTPDQTSIPAERINHGDKLTHVIHYYIGDQNIHVHYIDVNGVKVGKDGYQSADGNELTSHLQSLKGEAGAKYTNVLWDYGDFGYKLVQKDSGATAGSFDGDSKTDQNYYVYLTHDLDTIKTTKQVGEIINYLYKSNHQSAVPAYHAKNIIFTGTQSKDKVTGEMVGDIKWTPTTSDFQDVESPKITGYTADHAKAGAKTVMPTSQNVVINVYYKADQQPLTYTVVDSTANKTLVDHQDLAKGNTNSLIPNSVASKYDQIRNGWLAKGYQLDTTKANGLGYDFLPDNFGTGAQNVIIYLVHGQKTVSVKDTAAGDATQTITYVYGNGPKKGQTAAPTKATTYHFTATEVVDAVTGEPILRDGQPQLTWSPVQLTDAVMTPAAEDTNYVPDQTSVPAERINHGDKLNHVVRYYVGDQNVHVHYIDVNGIKAAKNGYQPTDGNELINHEQNLKGEAGESYTNALWNYAGAGYQLAQALDPATKQGTFDDDSQTDQDYYVYLTHKLDDVTSTKQVGETINYLYKSNNQVAAPAHHAQAINFTGTQSKDEVTGKMVGDIKWTPDNGSFQDVVSPKITGYTADHTKAGATNVNPDSQDVVINVYYSANQQPLTYTVVDGTANKTLVDHQGLAKGDTNGLIPNSVAFKYDQIRNSWLNKGYQLDTTKVNGLGYDLLPDNFGTGAQNVTIYLVHGQKTVPVKDTTAGDATQIITYVYGNGPKKGQTAAPTKATTYHFTATEIVDAVTGEPILKDGQPQLTWSPTQLTDVVTTPAAEDTNYAPDQISVPSERIDHGDRLTHVVYYYVNQQPTSPTQPTNKPTSPTSPTQPTNKPTSPTSPTQPTNKPTSPTSPTQPTNKPTSPSTKPAPQTKTLKTVPTTQQVNLHRGTPVSQRPARQNSTRLPQTGNQDAVSAASLGLMGLALAGGLAGMKKRHE</sequence>
<dbReference type="NCBIfam" id="TIGR01167">
    <property type="entry name" value="LPXTG_anchor"/>
    <property type="match status" value="1"/>
</dbReference>
<keyword evidence="3" id="KW-0732">Signal</keyword>
<keyword evidence="6" id="KW-0812">Transmembrane</keyword>
<evidence type="ECO:0000259" key="7">
    <source>
        <dbReference type="PROSITE" id="PS50847"/>
    </source>
</evidence>
<dbReference type="Pfam" id="PF17966">
    <property type="entry name" value="Muc_B2"/>
    <property type="match status" value="18"/>
</dbReference>
<keyword evidence="1" id="KW-0134">Cell wall</keyword>
<dbReference type="Gene3D" id="3.10.20.470">
    <property type="match status" value="16"/>
</dbReference>
<dbReference type="InterPro" id="IPR005877">
    <property type="entry name" value="YSIRK_signal_dom"/>
</dbReference>
<dbReference type="RefSeq" id="WP_104689121.1">
    <property type="nucleotide sequence ID" value="NZ_PNFV01000009.1"/>
</dbReference>
<gene>
    <name evidence="8" type="ORF">CK797_07390</name>
</gene>
<dbReference type="Pfam" id="PF04650">
    <property type="entry name" value="YSIRK_signal"/>
    <property type="match status" value="1"/>
</dbReference>
<keyword evidence="2" id="KW-0964">Secreted</keyword>
<comment type="caution">
    <text evidence="8">The sequence shown here is derived from an EMBL/GenBank/DDBJ whole genome shotgun (WGS) entry which is preliminary data.</text>
</comment>
<dbReference type="EMBL" id="PNFV01000009">
    <property type="protein sequence ID" value="PMB82092.1"/>
    <property type="molecule type" value="Genomic_DNA"/>
</dbReference>
<dbReference type="Pfam" id="PF00746">
    <property type="entry name" value="Gram_pos_anchor"/>
    <property type="match status" value="1"/>
</dbReference>
<evidence type="ECO:0000256" key="4">
    <source>
        <dbReference type="ARBA" id="ARBA00023088"/>
    </source>
</evidence>